<dbReference type="PROSITE" id="PS51257">
    <property type="entry name" value="PROKAR_LIPOPROTEIN"/>
    <property type="match status" value="1"/>
</dbReference>
<keyword evidence="4" id="KW-1185">Reference proteome</keyword>
<dbReference type="EMBL" id="PZJJ01000003">
    <property type="protein sequence ID" value="PTL39982.1"/>
    <property type="molecule type" value="Genomic_DNA"/>
</dbReference>
<dbReference type="AlphaFoldDB" id="A0A2T4U9A3"/>
<organism evidence="3 4">
    <name type="scientific">Alkalicoccus saliphilus</name>
    <dbReference type="NCBI Taxonomy" id="200989"/>
    <lineage>
        <taxon>Bacteria</taxon>
        <taxon>Bacillati</taxon>
        <taxon>Bacillota</taxon>
        <taxon>Bacilli</taxon>
        <taxon>Bacillales</taxon>
        <taxon>Bacillaceae</taxon>
        <taxon>Alkalicoccus</taxon>
    </lineage>
</organism>
<evidence type="ECO:0000313" key="4">
    <source>
        <dbReference type="Proteomes" id="UP000240509"/>
    </source>
</evidence>
<reference evidence="3 4" key="1">
    <citation type="submission" date="2018-03" db="EMBL/GenBank/DDBJ databases">
        <title>Alkalicoccus saliphilus sp. nov., isolated from a mineral pool.</title>
        <authorList>
            <person name="Zhao B."/>
        </authorList>
    </citation>
    <scope>NUCLEOTIDE SEQUENCE [LARGE SCALE GENOMIC DNA]</scope>
    <source>
        <strain evidence="3 4">6AG</strain>
    </source>
</reference>
<protein>
    <submittedName>
        <fullName evidence="3">Uncharacterized protein</fullName>
    </submittedName>
</protein>
<feature type="compositionally biased region" description="Acidic residues" evidence="1">
    <location>
        <begin position="45"/>
        <end position="64"/>
    </location>
</feature>
<proteinExistence type="predicted"/>
<feature type="chain" id="PRO_5038576230" evidence="2">
    <location>
        <begin position="19"/>
        <end position="236"/>
    </location>
</feature>
<evidence type="ECO:0000256" key="1">
    <source>
        <dbReference type="SAM" id="MobiDB-lite"/>
    </source>
</evidence>
<dbReference type="OrthoDB" id="2969875at2"/>
<dbReference type="Proteomes" id="UP000240509">
    <property type="component" value="Unassembled WGS sequence"/>
</dbReference>
<evidence type="ECO:0000313" key="3">
    <source>
        <dbReference type="EMBL" id="PTL39982.1"/>
    </source>
</evidence>
<name>A0A2T4U9A3_9BACI</name>
<feature type="region of interest" description="Disordered" evidence="1">
    <location>
        <begin position="25"/>
        <end position="64"/>
    </location>
</feature>
<evidence type="ECO:0000256" key="2">
    <source>
        <dbReference type="SAM" id="SignalP"/>
    </source>
</evidence>
<feature type="compositionally biased region" description="Low complexity" evidence="1">
    <location>
        <begin position="25"/>
        <end position="44"/>
    </location>
</feature>
<comment type="caution">
    <text evidence="3">The sequence shown here is derived from an EMBL/GenBank/DDBJ whole genome shotgun (WGS) entry which is preliminary data.</text>
</comment>
<keyword evidence="2" id="KW-0732">Signal</keyword>
<dbReference type="RefSeq" id="WP_107583570.1">
    <property type="nucleotide sequence ID" value="NZ_PZJJ01000003.1"/>
</dbReference>
<feature type="signal peptide" evidence="2">
    <location>
        <begin position="1"/>
        <end position="18"/>
    </location>
</feature>
<sequence>MKKYAGLTALVTVPFFIAACGAENNENEAGNNTEPAEENAAGNNNEEETNEENNEAAEGGEVEELADEYGLSVTVEEGEGDAPEASLEELEQAFELISTAKEADMLEFQESPEAGEIEESGTAVGEYGVPGVEADGHVAVSFSYEMGGDIEDESRIPSFEDISDVETAFEGAEFLDWQEETTESDITGAGTIAEFTSEGTWELLASYEDSEVSLSEDDTWMAEFSSDTLAGVEEEE</sequence>
<accession>A0A2T4U9A3</accession>
<gene>
    <name evidence="3" type="ORF">C6Y45_03135</name>
</gene>